<dbReference type="GO" id="GO:0030246">
    <property type="term" value="F:carbohydrate binding"/>
    <property type="evidence" value="ECO:0007669"/>
    <property type="project" value="TreeGrafter"/>
</dbReference>
<reference evidence="4" key="3">
    <citation type="submission" date="2020-05" db="EMBL/GenBank/DDBJ databases">
        <title>Electrophorus electricus (electric eel) genome, fEleEle1, primary haplotype.</title>
        <authorList>
            <person name="Myers G."/>
            <person name="Meyer A."/>
            <person name="Fedrigo O."/>
            <person name="Formenti G."/>
            <person name="Rhie A."/>
            <person name="Tracey A."/>
            <person name="Sims Y."/>
            <person name="Jarvis E.D."/>
        </authorList>
    </citation>
    <scope>NUCLEOTIDE SEQUENCE [LARGE SCALE GENOMIC DNA]</scope>
</reference>
<feature type="domain" description="Glucokinase regulatory protein second SIS" evidence="2">
    <location>
        <begin position="215"/>
        <end position="265"/>
    </location>
</feature>
<dbReference type="PANTHER" id="PTHR10088:SF4">
    <property type="entry name" value="GLUCOKINASE REGULATORY PROTEIN"/>
    <property type="match status" value="1"/>
</dbReference>
<dbReference type="GO" id="GO:1901135">
    <property type="term" value="P:carbohydrate derivative metabolic process"/>
    <property type="evidence" value="ECO:0007669"/>
    <property type="project" value="InterPro"/>
</dbReference>
<protein>
    <submittedName>
        <fullName evidence="4">Glucokinase (hexokinase 4) regulator</fullName>
    </submittedName>
</protein>
<dbReference type="Gene3D" id="3.40.50.10490">
    <property type="entry name" value="Glucose-6-phosphate isomerase like protein, domain 1"/>
    <property type="match status" value="4"/>
</dbReference>
<dbReference type="InterPro" id="IPR046348">
    <property type="entry name" value="SIS_dom_sf"/>
</dbReference>
<reference evidence="5" key="1">
    <citation type="journal article" date="2014" name="Science">
        <title>Nonhuman genetics. Genomic basis for the convergent evolution of electric organs.</title>
        <authorList>
            <person name="Gallant J.R."/>
            <person name="Traeger L.L."/>
            <person name="Volkening J.D."/>
            <person name="Moffett H."/>
            <person name="Chen P.H."/>
            <person name="Novina C.D."/>
            <person name="Phillips G.N.Jr."/>
            <person name="Anand R."/>
            <person name="Wells G.B."/>
            <person name="Pinch M."/>
            <person name="Guth R."/>
            <person name="Unguez G.A."/>
            <person name="Albert J.S."/>
            <person name="Zakon H.H."/>
            <person name="Samanta M.P."/>
            <person name="Sussman M.R."/>
        </authorList>
    </citation>
    <scope>NUCLEOTIDE SEQUENCE [LARGE SCALE GENOMIC DNA]</scope>
</reference>
<dbReference type="Pfam" id="PF22645">
    <property type="entry name" value="GKRP_SIS_N"/>
    <property type="match status" value="1"/>
</dbReference>
<dbReference type="GO" id="GO:0004857">
    <property type="term" value="F:enzyme inhibitor activity"/>
    <property type="evidence" value="ECO:0007669"/>
    <property type="project" value="TreeGrafter"/>
</dbReference>
<evidence type="ECO:0000256" key="1">
    <source>
        <dbReference type="ARBA" id="ARBA00023277"/>
    </source>
</evidence>
<reference evidence="4" key="5">
    <citation type="submission" date="2025-09" db="UniProtKB">
        <authorList>
            <consortium name="Ensembl"/>
        </authorList>
    </citation>
    <scope>IDENTIFICATION</scope>
</reference>
<dbReference type="FunFam" id="1.10.8.1080:FF:000002">
    <property type="entry name" value="Glucokinase regulatory protein"/>
    <property type="match status" value="1"/>
</dbReference>
<dbReference type="GO" id="GO:0005829">
    <property type="term" value="C:cytosol"/>
    <property type="evidence" value="ECO:0007669"/>
    <property type="project" value="TreeGrafter"/>
</dbReference>
<feature type="domain" description="Glucokinase regulatory protein second SIS" evidence="2">
    <location>
        <begin position="271"/>
        <end position="337"/>
    </location>
</feature>
<dbReference type="Ensembl" id="ENSEEET00000020681.2">
    <property type="protein sequence ID" value="ENSEEEP00000020454.2"/>
    <property type="gene ID" value="ENSEEEG00000009984.2"/>
</dbReference>
<evidence type="ECO:0000313" key="4">
    <source>
        <dbReference type="Ensembl" id="ENSEEEP00000020454.2"/>
    </source>
</evidence>
<accession>A0A4W4F8M6</accession>
<dbReference type="PANTHER" id="PTHR10088">
    <property type="entry name" value="GLUCOKINASE REGULATORY PROTEIN"/>
    <property type="match status" value="1"/>
</dbReference>
<dbReference type="Gene3D" id="1.10.8.1080">
    <property type="match status" value="1"/>
</dbReference>
<dbReference type="Proteomes" id="UP000314983">
    <property type="component" value="Chromosome 13"/>
</dbReference>
<name>A0A4W4F8M6_ELEEL</name>
<dbReference type="InterPro" id="IPR040190">
    <property type="entry name" value="MURQ/GCKR"/>
</dbReference>
<dbReference type="GO" id="GO:0005654">
    <property type="term" value="C:nucleoplasm"/>
    <property type="evidence" value="ECO:0007669"/>
    <property type="project" value="TreeGrafter"/>
</dbReference>
<dbReference type="OMA" id="WESADYE"/>
<reference evidence="4" key="4">
    <citation type="submission" date="2025-08" db="UniProtKB">
        <authorList>
            <consortium name="Ensembl"/>
        </authorList>
    </citation>
    <scope>IDENTIFICATION</scope>
</reference>
<evidence type="ECO:0000313" key="5">
    <source>
        <dbReference type="Proteomes" id="UP000314983"/>
    </source>
</evidence>
<dbReference type="GO" id="GO:0042593">
    <property type="term" value="P:glucose homeostasis"/>
    <property type="evidence" value="ECO:0007669"/>
    <property type="project" value="TreeGrafter"/>
</dbReference>
<dbReference type="STRING" id="8005.ENSEEEP00000020454"/>
<organism evidence="4 5">
    <name type="scientific">Electrophorus electricus</name>
    <name type="common">Electric eel</name>
    <name type="synonym">Gymnotus electricus</name>
    <dbReference type="NCBI Taxonomy" id="8005"/>
    <lineage>
        <taxon>Eukaryota</taxon>
        <taxon>Metazoa</taxon>
        <taxon>Chordata</taxon>
        <taxon>Craniata</taxon>
        <taxon>Vertebrata</taxon>
        <taxon>Euteleostomi</taxon>
        <taxon>Actinopterygii</taxon>
        <taxon>Neopterygii</taxon>
        <taxon>Teleostei</taxon>
        <taxon>Ostariophysi</taxon>
        <taxon>Gymnotiformes</taxon>
        <taxon>Gymnotoidei</taxon>
        <taxon>Gymnotidae</taxon>
        <taxon>Electrophorus</taxon>
    </lineage>
</organism>
<keyword evidence="5" id="KW-1185">Reference proteome</keyword>
<dbReference type="Pfam" id="PF22198">
    <property type="entry name" value="GKRP_SIS_2"/>
    <property type="match status" value="2"/>
</dbReference>
<proteinExistence type="predicted"/>
<dbReference type="InterPro" id="IPR001347">
    <property type="entry name" value="SIS_dom"/>
</dbReference>
<evidence type="ECO:0000259" key="2">
    <source>
        <dbReference type="Pfam" id="PF22198"/>
    </source>
</evidence>
<keyword evidence="1" id="KW-0119">Carbohydrate metabolism</keyword>
<evidence type="ECO:0000259" key="3">
    <source>
        <dbReference type="Pfam" id="PF22645"/>
    </source>
</evidence>
<dbReference type="GO" id="GO:0019899">
    <property type="term" value="F:enzyme binding"/>
    <property type="evidence" value="ECO:0007669"/>
    <property type="project" value="TreeGrafter"/>
</dbReference>
<reference evidence="5" key="2">
    <citation type="journal article" date="2017" name="Sci. Adv.">
        <title>A tail of two voltages: Proteomic comparison of the three electric organs of the electric eel.</title>
        <authorList>
            <person name="Traeger L.L."/>
            <person name="Sabat G."/>
            <person name="Barrett-Wilt G.A."/>
            <person name="Wells G.B."/>
            <person name="Sussman M.R."/>
        </authorList>
    </citation>
    <scope>NUCLEOTIDE SEQUENCE [LARGE SCALE GENOMIC DNA]</scope>
</reference>
<dbReference type="GeneTree" id="ENSGT00390000005345"/>
<dbReference type="GO" id="GO:0009750">
    <property type="term" value="P:response to fructose"/>
    <property type="evidence" value="ECO:0007669"/>
    <property type="project" value="TreeGrafter"/>
</dbReference>
<feature type="domain" description="SIS" evidence="3">
    <location>
        <begin position="62"/>
        <end position="95"/>
    </location>
</feature>
<dbReference type="GO" id="GO:0070095">
    <property type="term" value="F:fructose-6-phosphate binding"/>
    <property type="evidence" value="ECO:0007669"/>
    <property type="project" value="TreeGrafter"/>
</dbReference>
<dbReference type="Pfam" id="PF20741">
    <property type="entry name" value="GKRP-like_C"/>
    <property type="match status" value="1"/>
</dbReference>
<dbReference type="InterPro" id="IPR054017">
    <property type="entry name" value="GKRP_SIS_2"/>
</dbReference>
<sequence length="474" mass="52770">SYTPSLPITEQPNPITIDIDRANPKEIVQMLKKCDAEIFHRTLHKDSIYQVCVKTAQCTRMANKLSQDPEDSMIILSGCGTSGRIAFLLAAPFVEGQLNLCLNKLDIFTPVLIGFNPISMARTERMQDCPCHFKEVVERMNEMQNQQKAYLLNPVVGVWPFQTDNNSIYFSHILNEKCCSTSLFLFPSANLLLYLLNSGVLASIKINEKVHEITYSQIDKLATLPGFCVPSLQEEGRVCYLGWHSLGIIGIIDASECSPTFGAGISTDKCCIGRHFIIGHKDFVNTILPSLSNKDMILHSCLSHNYHSTIITAVCVRQNTSNLHALTHDLQGLCVPVSKITWLLSSKWCLNAISTGAHILKGKVYRNYMIDLRVSNSKLYKRAIHMLQRFTGSTHTQCKMALLRAIYDVEVLTDEIILADVTHHTLVAIKKDRVRVIPTALVMLQSGCTLAEARSHLGAFPVIRNAVAACLGLL</sequence>
<dbReference type="AlphaFoldDB" id="A0A4W4F8M6"/>
<dbReference type="SUPFAM" id="SSF53697">
    <property type="entry name" value="SIS domain"/>
    <property type="match status" value="2"/>
</dbReference>